<evidence type="ECO:0000313" key="1">
    <source>
        <dbReference type="EMBL" id="KAK4445631.1"/>
    </source>
</evidence>
<dbReference type="PANTHER" id="PTHR36986">
    <property type="entry name" value="UPF0643 PROTEIN PB2B2.08"/>
    <property type="match status" value="1"/>
</dbReference>
<proteinExistence type="predicted"/>
<accession>A0AAV9GAX2</accession>
<keyword evidence="2" id="KW-1185">Reference proteome</keyword>
<protein>
    <submittedName>
        <fullName evidence="1">Uncharacterized protein</fullName>
    </submittedName>
</protein>
<sequence>MTISQSSSLGIEPRVPAQQWLEKTPLEVSEVEAADTAHESANGRYLVVSPYTEQEHLLDLETLDAENQLLALALVSLKCIREDYATGPYLEIFNWRDVIETLRALARQRNHTWRETSFYVVAFRSQIPPTTVYADLGVLDKAAHIEATASGGFLKYWFGTPDVDGRNLATCIWRSQEDAKKGGIGPAHRKAAGAARHLYTFWQIDRHRLTIRDGIEDWEISKWSD</sequence>
<reference evidence="1" key="2">
    <citation type="submission" date="2023-05" db="EMBL/GenBank/DDBJ databases">
        <authorList>
            <consortium name="Lawrence Berkeley National Laboratory"/>
            <person name="Steindorff A."/>
            <person name="Hensen N."/>
            <person name="Bonometti L."/>
            <person name="Westerberg I."/>
            <person name="Brannstrom I.O."/>
            <person name="Guillou S."/>
            <person name="Cros-Aarteil S."/>
            <person name="Calhoun S."/>
            <person name="Haridas S."/>
            <person name="Kuo A."/>
            <person name="Mondo S."/>
            <person name="Pangilinan J."/>
            <person name="Riley R."/>
            <person name="Labutti K."/>
            <person name="Andreopoulos B."/>
            <person name="Lipzen A."/>
            <person name="Chen C."/>
            <person name="Yanf M."/>
            <person name="Daum C."/>
            <person name="Ng V."/>
            <person name="Clum A."/>
            <person name="Ohm R."/>
            <person name="Martin F."/>
            <person name="Silar P."/>
            <person name="Natvig D."/>
            <person name="Lalanne C."/>
            <person name="Gautier V."/>
            <person name="Ament-Velasquez S.L."/>
            <person name="Kruys A."/>
            <person name="Hutchinson M.I."/>
            <person name="Powell A.J."/>
            <person name="Barry K."/>
            <person name="Miller A.N."/>
            <person name="Grigoriev I.V."/>
            <person name="Debuchy R."/>
            <person name="Gladieux P."/>
            <person name="Thoren M.H."/>
            <person name="Johannesson H."/>
        </authorList>
    </citation>
    <scope>NUCLEOTIDE SEQUENCE</scope>
    <source>
        <strain evidence="1">PSN243</strain>
    </source>
</reference>
<name>A0AAV9GAX2_9PEZI</name>
<dbReference type="EMBL" id="MU865963">
    <property type="protein sequence ID" value="KAK4445631.1"/>
    <property type="molecule type" value="Genomic_DNA"/>
</dbReference>
<comment type="caution">
    <text evidence="1">The sequence shown here is derived from an EMBL/GenBank/DDBJ whole genome shotgun (WGS) entry which is preliminary data.</text>
</comment>
<dbReference type="PANTHER" id="PTHR36986:SF1">
    <property type="entry name" value="UPF0643 PROTEIN PB2B2.08"/>
    <property type="match status" value="1"/>
</dbReference>
<gene>
    <name evidence="1" type="ORF">QBC34DRAFT_306500</name>
</gene>
<reference evidence="1" key="1">
    <citation type="journal article" date="2023" name="Mol. Phylogenet. Evol.">
        <title>Genome-scale phylogeny and comparative genomics of the fungal order Sordariales.</title>
        <authorList>
            <person name="Hensen N."/>
            <person name="Bonometti L."/>
            <person name="Westerberg I."/>
            <person name="Brannstrom I.O."/>
            <person name="Guillou S."/>
            <person name="Cros-Aarteil S."/>
            <person name="Calhoun S."/>
            <person name="Haridas S."/>
            <person name="Kuo A."/>
            <person name="Mondo S."/>
            <person name="Pangilinan J."/>
            <person name="Riley R."/>
            <person name="LaButti K."/>
            <person name="Andreopoulos B."/>
            <person name="Lipzen A."/>
            <person name="Chen C."/>
            <person name="Yan M."/>
            <person name="Daum C."/>
            <person name="Ng V."/>
            <person name="Clum A."/>
            <person name="Steindorff A."/>
            <person name="Ohm R.A."/>
            <person name="Martin F."/>
            <person name="Silar P."/>
            <person name="Natvig D.O."/>
            <person name="Lalanne C."/>
            <person name="Gautier V."/>
            <person name="Ament-Velasquez S.L."/>
            <person name="Kruys A."/>
            <person name="Hutchinson M.I."/>
            <person name="Powell A.J."/>
            <person name="Barry K."/>
            <person name="Miller A.N."/>
            <person name="Grigoriev I.V."/>
            <person name="Debuchy R."/>
            <person name="Gladieux P."/>
            <person name="Hiltunen Thoren M."/>
            <person name="Johannesson H."/>
        </authorList>
    </citation>
    <scope>NUCLEOTIDE SEQUENCE</scope>
    <source>
        <strain evidence="1">PSN243</strain>
    </source>
</reference>
<dbReference type="SUPFAM" id="SSF54909">
    <property type="entry name" value="Dimeric alpha+beta barrel"/>
    <property type="match status" value="1"/>
</dbReference>
<organism evidence="1 2">
    <name type="scientific">Podospora aff. communis PSN243</name>
    <dbReference type="NCBI Taxonomy" id="3040156"/>
    <lineage>
        <taxon>Eukaryota</taxon>
        <taxon>Fungi</taxon>
        <taxon>Dikarya</taxon>
        <taxon>Ascomycota</taxon>
        <taxon>Pezizomycotina</taxon>
        <taxon>Sordariomycetes</taxon>
        <taxon>Sordariomycetidae</taxon>
        <taxon>Sordariales</taxon>
        <taxon>Podosporaceae</taxon>
        <taxon>Podospora</taxon>
    </lineage>
</organism>
<dbReference type="Proteomes" id="UP001321760">
    <property type="component" value="Unassembled WGS sequence"/>
</dbReference>
<evidence type="ECO:0000313" key="2">
    <source>
        <dbReference type="Proteomes" id="UP001321760"/>
    </source>
</evidence>
<dbReference type="InterPro" id="IPR011008">
    <property type="entry name" value="Dimeric_a/b-barrel"/>
</dbReference>
<dbReference type="AlphaFoldDB" id="A0AAV9GAX2"/>